<evidence type="ECO:0000313" key="3">
    <source>
        <dbReference type="Proteomes" id="UP000290407"/>
    </source>
</evidence>
<dbReference type="AlphaFoldDB" id="A0A4Q2ULE3"/>
<name>A0A4Q2ULE3_9BACT</name>
<comment type="caution">
    <text evidence="2">The sequence shown here is derived from an EMBL/GenBank/DDBJ whole genome shotgun (WGS) entry which is preliminary data.</text>
</comment>
<dbReference type="EMBL" id="SBLB01000005">
    <property type="protein sequence ID" value="RYC68501.1"/>
    <property type="molecule type" value="Genomic_DNA"/>
</dbReference>
<reference evidence="2 3" key="1">
    <citation type="submission" date="2019-01" db="EMBL/GenBank/DDBJ databases">
        <title>Spirosoma flava sp. nov., a propanil-degrading bacterium isolated from herbicide-contaminated soil.</title>
        <authorList>
            <person name="Zhang L."/>
            <person name="Jiang J.-D."/>
        </authorList>
    </citation>
    <scope>NUCLEOTIDE SEQUENCE [LARGE SCALE GENOMIC DNA]</scope>
    <source>
        <strain evidence="2 3">TY50</strain>
    </source>
</reference>
<dbReference type="RefSeq" id="WP_129603292.1">
    <property type="nucleotide sequence ID" value="NZ_SBLB01000005.1"/>
</dbReference>
<dbReference type="Gene3D" id="3.30.530.20">
    <property type="match status" value="1"/>
</dbReference>
<proteinExistence type="predicted"/>
<feature type="chain" id="PRO_5020445750" evidence="1">
    <location>
        <begin position="19"/>
        <end position="164"/>
    </location>
</feature>
<dbReference type="Pfam" id="PF10604">
    <property type="entry name" value="Polyketide_cyc2"/>
    <property type="match status" value="1"/>
</dbReference>
<organism evidence="2 3">
    <name type="scientific">Spirosoma sordidisoli</name>
    <dbReference type="NCBI Taxonomy" id="2502893"/>
    <lineage>
        <taxon>Bacteria</taxon>
        <taxon>Pseudomonadati</taxon>
        <taxon>Bacteroidota</taxon>
        <taxon>Cytophagia</taxon>
        <taxon>Cytophagales</taxon>
        <taxon>Cytophagaceae</taxon>
        <taxon>Spirosoma</taxon>
    </lineage>
</organism>
<dbReference type="SUPFAM" id="SSF55961">
    <property type="entry name" value="Bet v1-like"/>
    <property type="match status" value="1"/>
</dbReference>
<dbReference type="InterPro" id="IPR019587">
    <property type="entry name" value="Polyketide_cyclase/dehydratase"/>
</dbReference>
<keyword evidence="1" id="KW-0732">Signal</keyword>
<keyword evidence="3" id="KW-1185">Reference proteome</keyword>
<evidence type="ECO:0000313" key="2">
    <source>
        <dbReference type="EMBL" id="RYC68501.1"/>
    </source>
</evidence>
<dbReference type="Proteomes" id="UP000290407">
    <property type="component" value="Unassembled WGS sequence"/>
</dbReference>
<gene>
    <name evidence="2" type="ORF">EQG79_19300</name>
</gene>
<evidence type="ECO:0000256" key="1">
    <source>
        <dbReference type="SAM" id="SignalP"/>
    </source>
</evidence>
<sequence length="164" mass="18261">MSYSILLWLMLAATQALAQSTDTHFSHTVSTSASPQAVWHIWTDVPNWQSWDKGLKAATLNGPFAVGTTGVLTPDRGPRSKFILTEVIEGKSYTFRTKLPLGALYVKRLLNVQNGQTAFTHEVWFTGVTKHLFGRVSGRAYRALLPTVMQTIQTRAEQQPDQSL</sequence>
<feature type="signal peptide" evidence="1">
    <location>
        <begin position="1"/>
        <end position="18"/>
    </location>
</feature>
<dbReference type="InterPro" id="IPR023393">
    <property type="entry name" value="START-like_dom_sf"/>
</dbReference>
<accession>A0A4Q2ULE3</accession>
<protein>
    <submittedName>
        <fullName evidence="2">Polyketide cyclase</fullName>
    </submittedName>
</protein>